<dbReference type="Proteomes" id="UP000245626">
    <property type="component" value="Unassembled WGS sequence"/>
</dbReference>
<name>A0ACD0NUQ1_9BASI</name>
<evidence type="ECO:0000313" key="1">
    <source>
        <dbReference type="EMBL" id="PWN49497.1"/>
    </source>
</evidence>
<dbReference type="EMBL" id="KZ820042">
    <property type="protein sequence ID" value="PWN49497.1"/>
    <property type="molecule type" value="Genomic_DNA"/>
</dbReference>
<keyword evidence="2" id="KW-1185">Reference proteome</keyword>
<accession>A0ACD0NUQ1</accession>
<protein>
    <submittedName>
        <fullName evidence="1">Uncharacterized protein</fullName>
    </submittedName>
</protein>
<reference evidence="1 2" key="1">
    <citation type="journal article" date="2018" name="Mol. Biol. Evol.">
        <title>Broad Genomic Sampling Reveals a Smut Pathogenic Ancestry of the Fungal Clade Ustilaginomycotina.</title>
        <authorList>
            <person name="Kijpornyongpan T."/>
            <person name="Mondo S.J."/>
            <person name="Barry K."/>
            <person name="Sandor L."/>
            <person name="Lee J."/>
            <person name="Lipzen A."/>
            <person name="Pangilinan J."/>
            <person name="LaButti K."/>
            <person name="Hainaut M."/>
            <person name="Henrissat B."/>
            <person name="Grigoriev I.V."/>
            <person name="Spatafora J.W."/>
            <person name="Aime M.C."/>
        </authorList>
    </citation>
    <scope>NUCLEOTIDE SEQUENCE [LARGE SCALE GENOMIC DNA]</scope>
    <source>
        <strain evidence="1 2">SA 807</strain>
    </source>
</reference>
<sequence>MPTTEEYVDLITRQESELILPRFDDRLAFELGCQIRQDFLSQFDPSSSGIVISIDLFNGHRLFSASVGDSRSVGPDNWDWIRRKLNTVTRFSKSSFLVGRTRVLKGKDLDGLGSDYAAHGGSFPIRVRGVETGPIGAVTVSGLAQEEDHRLVVEAIQKIIDKEH</sequence>
<organism evidence="1 2">
    <name type="scientific">Violaceomyces palustris</name>
    <dbReference type="NCBI Taxonomy" id="1673888"/>
    <lineage>
        <taxon>Eukaryota</taxon>
        <taxon>Fungi</taxon>
        <taxon>Dikarya</taxon>
        <taxon>Basidiomycota</taxon>
        <taxon>Ustilaginomycotina</taxon>
        <taxon>Ustilaginomycetes</taxon>
        <taxon>Violaceomycetales</taxon>
        <taxon>Violaceomycetaceae</taxon>
        <taxon>Violaceomyces</taxon>
    </lineage>
</organism>
<proteinExistence type="predicted"/>
<gene>
    <name evidence="1" type="ORF">IE53DRAFT_388273</name>
</gene>
<evidence type="ECO:0000313" key="2">
    <source>
        <dbReference type="Proteomes" id="UP000245626"/>
    </source>
</evidence>